<organism evidence="3 4">
    <name type="scientific">Roseivirga seohaensis subsp. aquiponti</name>
    <dbReference type="NCBI Taxonomy" id="1566026"/>
    <lineage>
        <taxon>Bacteria</taxon>
        <taxon>Pseudomonadati</taxon>
        <taxon>Bacteroidota</taxon>
        <taxon>Cytophagia</taxon>
        <taxon>Cytophagales</taxon>
        <taxon>Roseivirgaceae</taxon>
        <taxon>Roseivirga</taxon>
    </lineage>
</organism>
<reference evidence="4" key="1">
    <citation type="submission" date="2014-11" db="EMBL/GenBank/DDBJ databases">
        <title>Genome sequencing of Roseivirga sp. D-25.</title>
        <authorList>
            <person name="Selvaratnam C."/>
            <person name="Thevarajoo S."/>
            <person name="Goh K.M."/>
            <person name="Eee R."/>
            <person name="Chan K.-G."/>
            <person name="Chong C.S."/>
        </authorList>
    </citation>
    <scope>NUCLEOTIDE SEQUENCE [LARGE SCALE GENOMIC DNA]</scope>
    <source>
        <strain evidence="4">D-25</strain>
    </source>
</reference>
<dbReference type="PATRIC" id="fig|1566026.4.peg.1796"/>
<evidence type="ECO:0000256" key="1">
    <source>
        <dbReference type="SAM" id="Coils"/>
    </source>
</evidence>
<dbReference type="Proteomes" id="UP000036908">
    <property type="component" value="Unassembled WGS sequence"/>
</dbReference>
<dbReference type="RefSeq" id="WP_053224915.1">
    <property type="nucleotide sequence ID" value="NZ_JSVA01000022.1"/>
</dbReference>
<protein>
    <recommendedName>
        <fullName evidence="2">DinB-like domain-containing protein</fullName>
    </recommendedName>
</protein>
<dbReference type="SUPFAM" id="SSF109854">
    <property type="entry name" value="DinB/YfiT-like putative metalloenzymes"/>
    <property type="match status" value="1"/>
</dbReference>
<dbReference type="AlphaFoldDB" id="A0A0L8AHB3"/>
<gene>
    <name evidence="3" type="ORF">OB69_16795</name>
</gene>
<dbReference type="InterPro" id="IPR034660">
    <property type="entry name" value="DinB/YfiT-like"/>
</dbReference>
<proteinExistence type="predicted"/>
<keyword evidence="4" id="KW-1185">Reference proteome</keyword>
<dbReference type="InterPro" id="IPR024775">
    <property type="entry name" value="DinB-like"/>
</dbReference>
<comment type="caution">
    <text evidence="3">The sequence shown here is derived from an EMBL/GenBank/DDBJ whole genome shotgun (WGS) entry which is preliminary data.</text>
</comment>
<sequence>MEKDQIKNRLSTAYSNFINSCNSLTKDEFEYAPEGKWSAGQQMEHLIKSTSPLNQAMGLPKFLVKFKFGKANRSSKTFDQLVERYKEKLSLGGVASAAFSPQKVDFNKKEKLINQLQSNIESINQKLDKWTEAQLDEFILPHPLLGKITVREMMYFTIHHADHHRNLIKIYLKGV</sequence>
<accession>A0A0L8AHB3</accession>
<evidence type="ECO:0000259" key="2">
    <source>
        <dbReference type="Pfam" id="PF12867"/>
    </source>
</evidence>
<dbReference type="Pfam" id="PF12867">
    <property type="entry name" value="DinB_2"/>
    <property type="match status" value="1"/>
</dbReference>
<dbReference type="Gene3D" id="1.20.120.450">
    <property type="entry name" value="dinb family like domain"/>
    <property type="match status" value="1"/>
</dbReference>
<keyword evidence="1" id="KW-0175">Coiled coil</keyword>
<dbReference type="EMBL" id="JSVA01000022">
    <property type="protein sequence ID" value="KOF01530.1"/>
    <property type="molecule type" value="Genomic_DNA"/>
</dbReference>
<feature type="domain" description="DinB-like" evidence="2">
    <location>
        <begin position="10"/>
        <end position="168"/>
    </location>
</feature>
<name>A0A0L8AHB3_9BACT</name>
<evidence type="ECO:0000313" key="3">
    <source>
        <dbReference type="EMBL" id="KOF01530.1"/>
    </source>
</evidence>
<feature type="coiled-coil region" evidence="1">
    <location>
        <begin position="106"/>
        <end position="133"/>
    </location>
</feature>
<evidence type="ECO:0000313" key="4">
    <source>
        <dbReference type="Proteomes" id="UP000036908"/>
    </source>
</evidence>